<evidence type="ECO:0000256" key="6">
    <source>
        <dbReference type="ARBA" id="ARBA00022892"/>
    </source>
</evidence>
<comment type="similarity">
    <text evidence="10">Belongs to the WD repeat SEC12 family.</text>
</comment>
<evidence type="ECO:0000313" key="12">
    <source>
        <dbReference type="Proteomes" id="UP001375240"/>
    </source>
</evidence>
<keyword evidence="7 10" id="KW-0653">Protein transport</keyword>
<keyword evidence="1 10" id="KW-0813">Transport</keyword>
<evidence type="ECO:0000256" key="10">
    <source>
        <dbReference type="RuleBase" id="RU369019"/>
    </source>
</evidence>
<feature type="transmembrane region" description="Helical" evidence="10">
    <location>
        <begin position="490"/>
        <end position="511"/>
    </location>
</feature>
<dbReference type="InterPro" id="IPR045260">
    <property type="entry name" value="Sec12-like"/>
</dbReference>
<dbReference type="PANTHER" id="PTHR23284:SF0">
    <property type="entry name" value="PROLACTIN REGULATORY ELEMENT-BINDING PROTEIN"/>
    <property type="match status" value="1"/>
</dbReference>
<dbReference type="GO" id="GO:0015031">
    <property type="term" value="P:protein transport"/>
    <property type="evidence" value="ECO:0007669"/>
    <property type="project" value="UniProtKB-KW"/>
</dbReference>
<dbReference type="GO" id="GO:0000139">
    <property type="term" value="C:Golgi membrane"/>
    <property type="evidence" value="ECO:0007669"/>
    <property type="project" value="UniProtKB-SubCell"/>
</dbReference>
<dbReference type="InterPro" id="IPR015943">
    <property type="entry name" value="WD40/YVTN_repeat-like_dom_sf"/>
</dbReference>
<keyword evidence="6" id="KW-0931">ER-Golgi transport</keyword>
<dbReference type="GO" id="GO:0003400">
    <property type="term" value="P:regulation of COPII vesicle coating"/>
    <property type="evidence" value="ECO:0007669"/>
    <property type="project" value="UniProtKB-UniRule"/>
</dbReference>
<keyword evidence="4 10" id="KW-0677">Repeat</keyword>
<evidence type="ECO:0000256" key="8">
    <source>
        <dbReference type="ARBA" id="ARBA00022989"/>
    </source>
</evidence>
<dbReference type="AlphaFoldDB" id="A0AAV9V308"/>
<evidence type="ECO:0000256" key="1">
    <source>
        <dbReference type="ARBA" id="ARBA00022448"/>
    </source>
</evidence>
<dbReference type="PANTHER" id="PTHR23284">
    <property type="entry name" value="PROLACTIN REGULATORY ELEMENT BINDING PROTEIN"/>
    <property type="match status" value="1"/>
</dbReference>
<evidence type="ECO:0000256" key="3">
    <source>
        <dbReference type="ARBA" id="ARBA00022692"/>
    </source>
</evidence>
<keyword evidence="2 10" id="KW-0853">WD repeat</keyword>
<keyword evidence="12" id="KW-1185">Reference proteome</keyword>
<dbReference type="Gene3D" id="2.130.10.10">
    <property type="entry name" value="YVTN repeat-like/Quinoprotein amine dehydrogenase"/>
    <property type="match status" value="1"/>
</dbReference>
<organism evidence="11 12">
    <name type="scientific">Orbilia brochopaga</name>
    <dbReference type="NCBI Taxonomy" id="3140254"/>
    <lineage>
        <taxon>Eukaryota</taxon>
        <taxon>Fungi</taxon>
        <taxon>Dikarya</taxon>
        <taxon>Ascomycota</taxon>
        <taxon>Pezizomycotina</taxon>
        <taxon>Orbiliomycetes</taxon>
        <taxon>Orbiliales</taxon>
        <taxon>Orbiliaceae</taxon>
        <taxon>Orbilia</taxon>
    </lineage>
</organism>
<comment type="subcellular location">
    <subcellularLocation>
        <location evidence="10">Endoplasmic reticulum membrane</location>
        <topology evidence="10">Single-pass type II membrane protein</topology>
    </subcellularLocation>
    <subcellularLocation>
        <location evidence="10">Golgi apparatus membrane</location>
        <topology evidence="10">Single-pass type II membrane protein</topology>
    </subcellularLocation>
</comment>
<keyword evidence="8 10" id="KW-1133">Transmembrane helix</keyword>
<evidence type="ECO:0000313" key="11">
    <source>
        <dbReference type="EMBL" id="KAK6353678.1"/>
    </source>
</evidence>
<evidence type="ECO:0000256" key="4">
    <source>
        <dbReference type="ARBA" id="ARBA00022737"/>
    </source>
</evidence>
<evidence type="ECO:0000256" key="2">
    <source>
        <dbReference type="ARBA" id="ARBA00022574"/>
    </source>
</evidence>
<evidence type="ECO:0000256" key="9">
    <source>
        <dbReference type="ARBA" id="ARBA00023136"/>
    </source>
</evidence>
<proteinExistence type="inferred from homology"/>
<name>A0AAV9V308_9PEZI</name>
<comment type="function">
    <text evidence="10">Guanine nucleotide-exchange factor (GEF) required for the formation or budding of transport vesicles from the ER.</text>
</comment>
<gene>
    <name evidence="11" type="ORF">TWF696_005640</name>
</gene>
<dbReference type="EMBL" id="JAVHNQ010000003">
    <property type="protein sequence ID" value="KAK6353678.1"/>
    <property type="molecule type" value="Genomic_DNA"/>
</dbReference>
<keyword evidence="9 10" id="KW-0472">Membrane</keyword>
<evidence type="ECO:0000256" key="7">
    <source>
        <dbReference type="ARBA" id="ARBA00022927"/>
    </source>
</evidence>
<dbReference type="Proteomes" id="UP001375240">
    <property type="component" value="Unassembled WGS sequence"/>
</dbReference>
<dbReference type="GO" id="GO:0006888">
    <property type="term" value="P:endoplasmic reticulum to Golgi vesicle-mediated transport"/>
    <property type="evidence" value="ECO:0007669"/>
    <property type="project" value="UniProtKB-UniRule"/>
</dbReference>
<keyword evidence="3 10" id="KW-0812">Transmembrane</keyword>
<dbReference type="GO" id="GO:0005085">
    <property type="term" value="F:guanyl-nucleotide exchange factor activity"/>
    <property type="evidence" value="ECO:0007669"/>
    <property type="project" value="InterPro"/>
</dbReference>
<sequence>MRGILESAPTDLPAPPTSLAGISNWLAPLNIKRSLRAFDRCTIHKTSKSNSKPVLLFSALMAASNSSKLTLKYPLFCAEYLDDSTLLIAGGGGESRSGIGNGIHLIDTSSDALNVKASLDLPKDEDSVMSCTILPSKKAVIAGVNQATSTITSGSNAHFRTFWLSSENAEKAEIREISAREYFRPKAWDDIYQRVTKSSPSGKYAVIASSVPLVRGEGTYGGEVVVLSVDEKGFAVLLDRVTNESEIVDVDIIPAAEPAKTGKAIEYVVYSTPSSVYMRKITPNGLGAETLVYTLPGAPPPGSSNRTKPQIRSVKLLSPTLFLLLVNLPFRSGVELLLVSAPSGQQSSTLETQTYHPPSIFRAGVSAATALDVLKLAEKKVSSTTASQQVLIGIASADLSIVLTILDLSLTASGEGGSKVQDAKFRHFKQLPTSHSFPATKVAFSPLADDKKKRELQLASVSASNTLVVHKFTMADDNHLSRPSALRDTFPILLFSLVFIALLAVGLQLVFEYRGNLPKFDIMEVWEDVVETVKGGAKLGEQEMHRVEKMGKKLKEELEGAGRGVREGLKKEVVQGVLEGVIGMG</sequence>
<evidence type="ECO:0000256" key="5">
    <source>
        <dbReference type="ARBA" id="ARBA00022824"/>
    </source>
</evidence>
<protein>
    <recommendedName>
        <fullName evidence="10">Guanine nucleotide-exchange factor SEC12</fullName>
    </recommendedName>
</protein>
<dbReference type="GO" id="GO:0005789">
    <property type="term" value="C:endoplasmic reticulum membrane"/>
    <property type="evidence" value="ECO:0007669"/>
    <property type="project" value="UniProtKB-SubCell"/>
</dbReference>
<keyword evidence="5 10" id="KW-0256">Endoplasmic reticulum</keyword>
<comment type="caution">
    <text evidence="11">The sequence shown here is derived from an EMBL/GenBank/DDBJ whole genome shotgun (WGS) entry which is preliminary data.</text>
</comment>
<reference evidence="11 12" key="1">
    <citation type="submission" date="2019-10" db="EMBL/GenBank/DDBJ databases">
        <authorList>
            <person name="Palmer J.M."/>
        </authorList>
    </citation>
    <scope>NUCLEOTIDE SEQUENCE [LARGE SCALE GENOMIC DNA]</scope>
    <source>
        <strain evidence="11 12">TWF696</strain>
    </source>
</reference>
<accession>A0AAV9V308</accession>